<keyword evidence="2" id="KW-1185">Reference proteome</keyword>
<gene>
    <name evidence="1" type="ORF">DNG_04690</name>
</gene>
<dbReference type="EMBL" id="ONZQ02000005">
    <property type="protein sequence ID" value="SPO02017.1"/>
    <property type="molecule type" value="Genomic_DNA"/>
</dbReference>
<dbReference type="Proteomes" id="UP001187682">
    <property type="component" value="Unassembled WGS sequence"/>
</dbReference>
<name>A0AAE8MWT8_9PEZI</name>
<evidence type="ECO:0000313" key="1">
    <source>
        <dbReference type="EMBL" id="SPO02017.1"/>
    </source>
</evidence>
<reference evidence="1" key="1">
    <citation type="submission" date="2018-03" db="EMBL/GenBank/DDBJ databases">
        <authorList>
            <person name="Guldener U."/>
        </authorList>
    </citation>
    <scope>NUCLEOTIDE SEQUENCE</scope>
</reference>
<comment type="caution">
    <text evidence="1">The sequence shown here is derived from an EMBL/GenBank/DDBJ whole genome shotgun (WGS) entry which is preliminary data.</text>
</comment>
<protein>
    <submittedName>
        <fullName evidence="1">Uncharacterized protein</fullName>
    </submittedName>
</protein>
<sequence>MNKVELLPWDPTSESQYQRLYDQRVACGWHEDEISEWKDQQLKETKTLYWIVLADNLPNRAEFIAQHIATYPNSYEAKGRTRPEEVRTNEEWYLRQGYEELDGSTPLVWTNPETGEVVIVPRIFFRKYLT</sequence>
<accession>A0AAE8MWT8</accession>
<dbReference type="AlphaFoldDB" id="A0AAE8MWT8"/>
<proteinExistence type="predicted"/>
<evidence type="ECO:0000313" key="2">
    <source>
        <dbReference type="Proteomes" id="UP001187682"/>
    </source>
</evidence>
<organism evidence="1 2">
    <name type="scientific">Cephalotrichum gorgonifer</name>
    <dbReference type="NCBI Taxonomy" id="2041049"/>
    <lineage>
        <taxon>Eukaryota</taxon>
        <taxon>Fungi</taxon>
        <taxon>Dikarya</taxon>
        <taxon>Ascomycota</taxon>
        <taxon>Pezizomycotina</taxon>
        <taxon>Sordariomycetes</taxon>
        <taxon>Hypocreomycetidae</taxon>
        <taxon>Microascales</taxon>
        <taxon>Microascaceae</taxon>
        <taxon>Cephalotrichum</taxon>
    </lineage>
</organism>